<dbReference type="Gramene" id="OB02G35100.1">
    <property type="protein sequence ID" value="OB02G35100.1"/>
    <property type="gene ID" value="OB02G35100"/>
</dbReference>
<reference evidence="2" key="1">
    <citation type="submission" date="2013-04" db="UniProtKB">
        <authorList>
            <consortium name="EnsemblPlants"/>
        </authorList>
    </citation>
    <scope>IDENTIFICATION</scope>
</reference>
<sequence>MNSSGHGFYFLFNYVTISFIFHLSQNKKCTVLIRIKNCIKMLSAFPDYLCHKLLNYYVIMLNDAFKIDWNCLFACCSDFLLLGEMELQSKQMPYLHKML</sequence>
<evidence type="ECO:0000313" key="2">
    <source>
        <dbReference type="EnsemblPlants" id="OB02G35100.1"/>
    </source>
</evidence>
<organism evidence="2">
    <name type="scientific">Oryza brachyantha</name>
    <name type="common">malo sina</name>
    <dbReference type="NCBI Taxonomy" id="4533"/>
    <lineage>
        <taxon>Eukaryota</taxon>
        <taxon>Viridiplantae</taxon>
        <taxon>Streptophyta</taxon>
        <taxon>Embryophyta</taxon>
        <taxon>Tracheophyta</taxon>
        <taxon>Spermatophyta</taxon>
        <taxon>Magnoliopsida</taxon>
        <taxon>Liliopsida</taxon>
        <taxon>Poales</taxon>
        <taxon>Poaceae</taxon>
        <taxon>BOP clade</taxon>
        <taxon>Oryzoideae</taxon>
        <taxon>Oryzeae</taxon>
        <taxon>Oryzinae</taxon>
        <taxon>Oryza</taxon>
    </lineage>
</organism>
<keyword evidence="3" id="KW-1185">Reference proteome</keyword>
<accession>J3LFU3</accession>
<name>J3LFU3_ORYBR</name>
<dbReference type="EnsemblPlants" id="OB02G35100.1">
    <property type="protein sequence ID" value="OB02G35100.1"/>
    <property type="gene ID" value="OB02G35100"/>
</dbReference>
<dbReference type="AlphaFoldDB" id="J3LFU3"/>
<proteinExistence type="predicted"/>
<protein>
    <submittedName>
        <fullName evidence="2">Uncharacterized protein</fullName>
    </submittedName>
</protein>
<feature type="transmembrane region" description="Helical" evidence="1">
    <location>
        <begin position="6"/>
        <end position="24"/>
    </location>
</feature>
<keyword evidence="1" id="KW-0472">Membrane</keyword>
<keyword evidence="1" id="KW-1133">Transmembrane helix</keyword>
<dbReference type="HOGENOM" id="CLU_2324127_0_0_1"/>
<dbReference type="Proteomes" id="UP000006038">
    <property type="component" value="Unassembled WGS sequence"/>
</dbReference>
<keyword evidence="1" id="KW-0812">Transmembrane</keyword>
<evidence type="ECO:0000256" key="1">
    <source>
        <dbReference type="SAM" id="Phobius"/>
    </source>
</evidence>
<evidence type="ECO:0000313" key="3">
    <source>
        <dbReference type="Proteomes" id="UP000006038"/>
    </source>
</evidence>